<feature type="non-terminal residue" evidence="1">
    <location>
        <position position="38"/>
    </location>
</feature>
<sequence length="38" mass="4373">CSLCASPTAWRRGRRRPIGRRCSRGRACGRCRTRWAVP</sequence>
<gene>
    <name evidence="1" type="ORF">AVDCRST_MAG19-678</name>
</gene>
<organism evidence="1">
    <name type="scientific">uncultured Thermomicrobiales bacterium</name>
    <dbReference type="NCBI Taxonomy" id="1645740"/>
    <lineage>
        <taxon>Bacteria</taxon>
        <taxon>Pseudomonadati</taxon>
        <taxon>Thermomicrobiota</taxon>
        <taxon>Thermomicrobia</taxon>
        <taxon>Thermomicrobiales</taxon>
        <taxon>environmental samples</taxon>
    </lineage>
</organism>
<dbReference type="EMBL" id="CADCWL010000030">
    <property type="protein sequence ID" value="CAA9549595.1"/>
    <property type="molecule type" value="Genomic_DNA"/>
</dbReference>
<reference evidence="1" key="1">
    <citation type="submission" date="2020-02" db="EMBL/GenBank/DDBJ databases">
        <authorList>
            <person name="Meier V. D."/>
        </authorList>
    </citation>
    <scope>NUCLEOTIDE SEQUENCE</scope>
    <source>
        <strain evidence="1">AVDCRST_MAG19</strain>
    </source>
</reference>
<feature type="non-terminal residue" evidence="1">
    <location>
        <position position="1"/>
    </location>
</feature>
<accession>A0A6J4UJP6</accession>
<protein>
    <submittedName>
        <fullName evidence="1">Uncharacterized protein</fullName>
    </submittedName>
</protein>
<name>A0A6J4UJP6_9BACT</name>
<evidence type="ECO:0000313" key="1">
    <source>
        <dbReference type="EMBL" id="CAA9549595.1"/>
    </source>
</evidence>
<proteinExistence type="predicted"/>
<dbReference type="AlphaFoldDB" id="A0A6J4UJP6"/>